<organism evidence="2 3">
    <name type="scientific">Brumicola blandensis</name>
    <dbReference type="NCBI Taxonomy" id="3075611"/>
    <lineage>
        <taxon>Bacteria</taxon>
        <taxon>Pseudomonadati</taxon>
        <taxon>Pseudomonadota</taxon>
        <taxon>Gammaproteobacteria</taxon>
        <taxon>Alteromonadales</taxon>
        <taxon>Alteromonadaceae</taxon>
        <taxon>Brumicola</taxon>
    </lineage>
</organism>
<dbReference type="Gene3D" id="3.40.50.1820">
    <property type="entry name" value="alpha/beta hydrolase"/>
    <property type="match status" value="1"/>
</dbReference>
<evidence type="ECO:0000259" key="1">
    <source>
        <dbReference type="Pfam" id="PF12697"/>
    </source>
</evidence>
<comment type="caution">
    <text evidence="2">The sequence shown here is derived from an EMBL/GenBank/DDBJ whole genome shotgun (WGS) entry which is preliminary data.</text>
</comment>
<dbReference type="GO" id="GO:0046464">
    <property type="term" value="P:acylglycerol catabolic process"/>
    <property type="evidence" value="ECO:0007669"/>
    <property type="project" value="TreeGrafter"/>
</dbReference>
<dbReference type="InterPro" id="IPR050266">
    <property type="entry name" value="AB_hydrolase_sf"/>
</dbReference>
<dbReference type="PRINTS" id="PR00412">
    <property type="entry name" value="EPOXHYDRLASE"/>
</dbReference>
<dbReference type="AlphaFoldDB" id="A0AAW8R0T0"/>
<dbReference type="PANTHER" id="PTHR43798">
    <property type="entry name" value="MONOACYLGLYCEROL LIPASE"/>
    <property type="match status" value="1"/>
</dbReference>
<dbReference type="Proteomes" id="UP001249020">
    <property type="component" value="Unassembled WGS sequence"/>
</dbReference>
<dbReference type="InterPro" id="IPR000639">
    <property type="entry name" value="Epox_hydrolase-like"/>
</dbReference>
<feature type="domain" description="AB hydrolase-1" evidence="1">
    <location>
        <begin position="42"/>
        <end position="291"/>
    </location>
</feature>
<accession>A0AAW8R0T0</accession>
<dbReference type="RefSeq" id="WP_311361570.1">
    <property type="nucleotide sequence ID" value="NZ_JAVRIE010000003.1"/>
</dbReference>
<evidence type="ECO:0000313" key="3">
    <source>
        <dbReference type="Proteomes" id="UP001249020"/>
    </source>
</evidence>
<gene>
    <name evidence="2" type="ORF">RM544_09605</name>
</gene>
<dbReference type="SUPFAM" id="SSF53474">
    <property type="entry name" value="alpha/beta-Hydrolases"/>
    <property type="match status" value="1"/>
</dbReference>
<protein>
    <submittedName>
        <fullName evidence="2">Alpha/beta hydrolase</fullName>
    </submittedName>
</protein>
<name>A0AAW8R0T0_9ALTE</name>
<sequence>MPTSSIEEYREQAQFIRVDNHNIACWQSIPTALDENQHKETIVFIHGFPSASWDWHHLWLKLADRYHLLAFDMLGFGLSDKPLPHQYSLQEQANIAFSVLAHHQVSDCHILAHDYGNSVVQEILTRAFERQEDPNFRPSIHSMCFLNGGLFAESHRPLFMQKLLKSSLGPLICRFMSKDSLMKSFLKIFGDKTPPSNYEIEVLWELLEYKKGTQVLHDLLSYIDERSQHRTRWVQAMQQTRVPLHFINGVQDPISGLHMLEQYQELMPNPQTTALDVGHYPQLEAPNLVLDAFTAFIEQHQYSKAC</sequence>
<dbReference type="Pfam" id="PF12697">
    <property type="entry name" value="Abhydrolase_6"/>
    <property type="match status" value="1"/>
</dbReference>
<reference evidence="2 3" key="1">
    <citation type="submission" date="2023-09" db="EMBL/GenBank/DDBJ databases">
        <authorList>
            <person name="Rey-Velasco X."/>
        </authorList>
    </citation>
    <scope>NUCLEOTIDE SEQUENCE [LARGE SCALE GENOMIC DNA]</scope>
    <source>
        <strain evidence="2 3">W409</strain>
    </source>
</reference>
<dbReference type="InterPro" id="IPR000073">
    <property type="entry name" value="AB_hydrolase_1"/>
</dbReference>
<dbReference type="GO" id="GO:0016020">
    <property type="term" value="C:membrane"/>
    <property type="evidence" value="ECO:0007669"/>
    <property type="project" value="TreeGrafter"/>
</dbReference>
<dbReference type="PANTHER" id="PTHR43798:SF33">
    <property type="entry name" value="HYDROLASE, PUTATIVE (AFU_ORTHOLOGUE AFUA_2G14860)-RELATED"/>
    <property type="match status" value="1"/>
</dbReference>
<proteinExistence type="predicted"/>
<evidence type="ECO:0000313" key="2">
    <source>
        <dbReference type="EMBL" id="MDT0582797.1"/>
    </source>
</evidence>
<dbReference type="EMBL" id="JAVRIE010000003">
    <property type="protein sequence ID" value="MDT0582797.1"/>
    <property type="molecule type" value="Genomic_DNA"/>
</dbReference>
<keyword evidence="2" id="KW-0378">Hydrolase</keyword>
<keyword evidence="3" id="KW-1185">Reference proteome</keyword>
<dbReference type="GO" id="GO:0047372">
    <property type="term" value="F:monoacylglycerol lipase activity"/>
    <property type="evidence" value="ECO:0007669"/>
    <property type="project" value="TreeGrafter"/>
</dbReference>
<dbReference type="InterPro" id="IPR029058">
    <property type="entry name" value="AB_hydrolase_fold"/>
</dbReference>